<dbReference type="Proteomes" id="UP000585614">
    <property type="component" value="Unassembled WGS sequence"/>
</dbReference>
<evidence type="ECO:0000313" key="2">
    <source>
        <dbReference type="Proteomes" id="UP000585614"/>
    </source>
</evidence>
<name>A0A7J7ZPI7_RHIFE</name>
<sequence length="79" mass="9066">MMLLVLGGQHLTTSALKGSLGLSFEGRVYTRNQAQNCWRNGVYSELAYDFAYHVTHPETSMWKLRNWRPVDVNSCALFQ</sequence>
<protein>
    <submittedName>
        <fullName evidence="1">Uncharacterized protein</fullName>
    </submittedName>
</protein>
<gene>
    <name evidence="1" type="ORF">mRhiFer1_004758</name>
</gene>
<evidence type="ECO:0000313" key="1">
    <source>
        <dbReference type="EMBL" id="KAF6376173.1"/>
    </source>
</evidence>
<accession>A0A7J7ZPI7</accession>
<organism evidence="1 2">
    <name type="scientific">Rhinolophus ferrumequinum</name>
    <name type="common">Greater horseshoe bat</name>
    <dbReference type="NCBI Taxonomy" id="59479"/>
    <lineage>
        <taxon>Eukaryota</taxon>
        <taxon>Metazoa</taxon>
        <taxon>Chordata</taxon>
        <taxon>Craniata</taxon>
        <taxon>Vertebrata</taxon>
        <taxon>Euteleostomi</taxon>
        <taxon>Mammalia</taxon>
        <taxon>Eutheria</taxon>
        <taxon>Laurasiatheria</taxon>
        <taxon>Chiroptera</taxon>
        <taxon>Yinpterochiroptera</taxon>
        <taxon>Rhinolophoidea</taxon>
        <taxon>Rhinolophidae</taxon>
        <taxon>Rhinolophinae</taxon>
        <taxon>Rhinolophus</taxon>
    </lineage>
</organism>
<reference evidence="1 2" key="1">
    <citation type="journal article" date="2020" name="Nature">
        <title>Six reference-quality genomes reveal evolution of bat adaptations.</title>
        <authorList>
            <person name="Jebb D."/>
            <person name="Huang Z."/>
            <person name="Pippel M."/>
            <person name="Hughes G.M."/>
            <person name="Lavrichenko K."/>
            <person name="Devanna P."/>
            <person name="Winkler S."/>
            <person name="Jermiin L.S."/>
            <person name="Skirmuntt E.C."/>
            <person name="Katzourakis A."/>
            <person name="Burkitt-Gray L."/>
            <person name="Ray D.A."/>
            <person name="Sullivan K.A.M."/>
            <person name="Roscito J.G."/>
            <person name="Kirilenko B.M."/>
            <person name="Davalos L.M."/>
            <person name="Corthals A.P."/>
            <person name="Power M.L."/>
            <person name="Jones G."/>
            <person name="Ransome R.D."/>
            <person name="Dechmann D.K.N."/>
            <person name="Locatelli A.G."/>
            <person name="Puechmaille S.J."/>
            <person name="Fedrigo O."/>
            <person name="Jarvis E.D."/>
            <person name="Hiller M."/>
            <person name="Vernes S.C."/>
            <person name="Myers E.W."/>
            <person name="Teeling E.C."/>
        </authorList>
    </citation>
    <scope>NUCLEOTIDE SEQUENCE [LARGE SCALE GENOMIC DNA]</scope>
    <source>
        <strain evidence="1">MRhiFer1</strain>
        <tissue evidence="1">Lung</tissue>
    </source>
</reference>
<comment type="caution">
    <text evidence="1">The sequence shown here is derived from an EMBL/GenBank/DDBJ whole genome shotgun (WGS) entry which is preliminary data.</text>
</comment>
<proteinExistence type="predicted"/>
<dbReference type="AlphaFoldDB" id="A0A7J7ZPI7"/>
<dbReference type="EMBL" id="JACAGC010000003">
    <property type="protein sequence ID" value="KAF6376173.1"/>
    <property type="molecule type" value="Genomic_DNA"/>
</dbReference>